<evidence type="ECO:0000313" key="4">
    <source>
        <dbReference type="EMBL" id="GLT23174.1"/>
    </source>
</evidence>
<dbReference type="Gene3D" id="3.40.1520.20">
    <property type="match status" value="1"/>
</dbReference>
<dbReference type="Proteomes" id="UP001157167">
    <property type="component" value="Unassembled WGS sequence"/>
</dbReference>
<feature type="domain" description="BON" evidence="3">
    <location>
        <begin position="126"/>
        <end position="193"/>
    </location>
</feature>
<dbReference type="SMART" id="SM00749">
    <property type="entry name" value="BON"/>
    <property type="match status" value="2"/>
</dbReference>
<dbReference type="Pfam" id="PF04972">
    <property type="entry name" value="BON"/>
    <property type="match status" value="2"/>
</dbReference>
<dbReference type="EMBL" id="BSPX01000040">
    <property type="protein sequence ID" value="GLT23174.1"/>
    <property type="molecule type" value="Genomic_DNA"/>
</dbReference>
<proteinExistence type="predicted"/>
<comment type="caution">
    <text evidence="4">The sequence shown here is derived from an EMBL/GenBank/DDBJ whole genome shotgun (WGS) entry which is preliminary data.</text>
</comment>
<gene>
    <name evidence="4" type="ORF">GCM10007933_26370</name>
</gene>
<feature type="chain" id="PRO_5045088350" description="BON domain-containing protein" evidence="2">
    <location>
        <begin position="23"/>
        <end position="212"/>
    </location>
</feature>
<dbReference type="InterPro" id="IPR014004">
    <property type="entry name" value="Transpt-assoc_nodulatn_dom_bac"/>
</dbReference>
<feature type="signal peptide" evidence="2">
    <location>
        <begin position="1"/>
        <end position="22"/>
    </location>
</feature>
<organism evidence="4 5">
    <name type="scientific">Zoogloea oryzae</name>
    <dbReference type="NCBI Taxonomy" id="310767"/>
    <lineage>
        <taxon>Bacteria</taxon>
        <taxon>Pseudomonadati</taxon>
        <taxon>Pseudomonadota</taxon>
        <taxon>Betaproteobacteria</taxon>
        <taxon>Rhodocyclales</taxon>
        <taxon>Zoogloeaceae</taxon>
        <taxon>Zoogloea</taxon>
    </lineage>
</organism>
<feature type="domain" description="BON" evidence="3">
    <location>
        <begin position="50"/>
        <end position="117"/>
    </location>
</feature>
<evidence type="ECO:0000313" key="5">
    <source>
        <dbReference type="Proteomes" id="UP001157167"/>
    </source>
</evidence>
<accession>A0ABQ6FD02</accession>
<sequence>MKFPRKLLASLLLALGAASVMQGCIPVFVGGAGVAVAMTADRRSSGAYVDDESIEWKAGKWINDRLGDKVHVNATSFNRKLLLTGEAFNDASREEAGRIAASVENVREVVNELRVAPTSTLSARTNDTYISSKVKARFVDQKEFHLPHVKVVIEAGTVYLLGLVSQREGDAATEVARSTNGVQKVVRVFEYISEEEARRLDGANRSTDSSTK</sequence>
<keyword evidence="1 2" id="KW-0732">Signal</keyword>
<evidence type="ECO:0000256" key="1">
    <source>
        <dbReference type="ARBA" id="ARBA00022729"/>
    </source>
</evidence>
<dbReference type="PROSITE" id="PS50914">
    <property type="entry name" value="BON"/>
    <property type="match status" value="2"/>
</dbReference>
<dbReference type="RefSeq" id="WP_284188394.1">
    <property type="nucleotide sequence ID" value="NZ_BSPX01000040.1"/>
</dbReference>
<dbReference type="InterPro" id="IPR007055">
    <property type="entry name" value="BON_dom"/>
</dbReference>
<dbReference type="PANTHER" id="PTHR34606">
    <property type="entry name" value="BON DOMAIN-CONTAINING PROTEIN"/>
    <property type="match status" value="1"/>
</dbReference>
<evidence type="ECO:0000256" key="2">
    <source>
        <dbReference type="SAM" id="SignalP"/>
    </source>
</evidence>
<dbReference type="InterPro" id="IPR051686">
    <property type="entry name" value="Lipoprotein_DolP"/>
</dbReference>
<keyword evidence="5" id="KW-1185">Reference proteome</keyword>
<name>A0ABQ6FD02_9RHOO</name>
<protein>
    <recommendedName>
        <fullName evidence="3">BON domain-containing protein</fullName>
    </recommendedName>
</protein>
<reference evidence="5" key="1">
    <citation type="journal article" date="2019" name="Int. J. Syst. Evol. Microbiol.">
        <title>The Global Catalogue of Microorganisms (GCM) 10K type strain sequencing project: providing services to taxonomists for standard genome sequencing and annotation.</title>
        <authorList>
            <consortium name="The Broad Institute Genomics Platform"/>
            <consortium name="The Broad Institute Genome Sequencing Center for Infectious Disease"/>
            <person name="Wu L."/>
            <person name="Ma J."/>
        </authorList>
    </citation>
    <scope>NUCLEOTIDE SEQUENCE [LARGE SCALE GENOMIC DNA]</scope>
    <source>
        <strain evidence="5">NBRC 102407</strain>
    </source>
</reference>
<dbReference type="PROSITE" id="PS51257">
    <property type="entry name" value="PROKAR_LIPOPROTEIN"/>
    <property type="match status" value="1"/>
</dbReference>
<dbReference type="PANTHER" id="PTHR34606:SF4">
    <property type="entry name" value="OUTER MEMBRANE LIPOPROTEIN DOLP"/>
    <property type="match status" value="1"/>
</dbReference>
<evidence type="ECO:0000259" key="3">
    <source>
        <dbReference type="PROSITE" id="PS50914"/>
    </source>
</evidence>